<evidence type="ECO:0000256" key="2">
    <source>
        <dbReference type="ARBA" id="ARBA00022617"/>
    </source>
</evidence>
<dbReference type="Proteomes" id="UP001176961">
    <property type="component" value="Unassembled WGS sequence"/>
</dbReference>
<dbReference type="GO" id="GO:0019825">
    <property type="term" value="F:oxygen binding"/>
    <property type="evidence" value="ECO:0007669"/>
    <property type="project" value="InterPro"/>
</dbReference>
<dbReference type="PANTHER" id="PTHR47217">
    <property type="entry name" value="GLOBIN-LIKE PROTEIN"/>
    <property type="match status" value="1"/>
</dbReference>
<dbReference type="GO" id="GO:0020037">
    <property type="term" value="F:heme binding"/>
    <property type="evidence" value="ECO:0007669"/>
    <property type="project" value="InterPro"/>
</dbReference>
<comment type="caution">
    <text evidence="9">The sequence shown here is derived from an EMBL/GenBank/DDBJ whole genome shotgun (WGS) entry which is preliminary data.</text>
</comment>
<dbReference type="InterPro" id="IPR009050">
    <property type="entry name" value="Globin-like_sf"/>
</dbReference>
<reference evidence="9" key="1">
    <citation type="submission" date="2023-07" db="EMBL/GenBank/DDBJ databases">
        <authorList>
            <consortium name="CYATHOMIX"/>
        </authorList>
    </citation>
    <scope>NUCLEOTIDE SEQUENCE</scope>
    <source>
        <strain evidence="9">N/A</strain>
    </source>
</reference>
<dbReference type="InterPro" id="IPR044399">
    <property type="entry name" value="Mb-like_M"/>
</dbReference>
<keyword evidence="2 6" id="KW-0349">Heme</keyword>
<organism evidence="9 10">
    <name type="scientific">Cylicocyclus nassatus</name>
    <name type="common">Nematode worm</name>
    <dbReference type="NCBI Taxonomy" id="53992"/>
    <lineage>
        <taxon>Eukaryota</taxon>
        <taxon>Metazoa</taxon>
        <taxon>Ecdysozoa</taxon>
        <taxon>Nematoda</taxon>
        <taxon>Chromadorea</taxon>
        <taxon>Rhabditida</taxon>
        <taxon>Rhabditina</taxon>
        <taxon>Rhabditomorpha</taxon>
        <taxon>Strongyloidea</taxon>
        <taxon>Strongylidae</taxon>
        <taxon>Cylicocyclus</taxon>
    </lineage>
</organism>
<keyword evidence="7" id="KW-1133">Transmembrane helix</keyword>
<feature type="transmembrane region" description="Helical" evidence="7">
    <location>
        <begin position="18"/>
        <end position="36"/>
    </location>
</feature>
<dbReference type="SUPFAM" id="SSF46458">
    <property type="entry name" value="Globin-like"/>
    <property type="match status" value="2"/>
</dbReference>
<dbReference type="EMBL" id="CATQJL010000001">
    <property type="protein sequence ID" value="CAJ0591505.1"/>
    <property type="molecule type" value="Genomic_DNA"/>
</dbReference>
<sequence>MEIATAVYEFLVPKTSSLLKMTLLWLAIFVGYMAAVQGMSPEDVKKHTMESLSVIPVGDFHHGRDFYKFFFTNYPEVRKFYKGAEEFKADDVQKSERFDKLGDAILLFVHVLANTYDNEPVFRAFTRRTMKEHFDRGVDPKYWKLVWPIWTEFMESKGAKLTKDQKEAWEKLALFSSFSHMAQTIVWIAGLLACFSAGLCMSPADVKTNTVASLSVAPVGDGHHGRDFYKYFLTTYPDNRRFYKGAENFGGDDVLKSERFDKLGDAILLFVHVLANTYDNEPVFRAFTRRVMIEHKDRGVDPALWKIFFNKFWQEFLESKGATLTDDQKSAWDTLGVMFNEESQSALTKMGLPHA</sequence>
<dbReference type="InterPro" id="IPR012292">
    <property type="entry name" value="Globin/Proto"/>
</dbReference>
<evidence type="ECO:0000256" key="4">
    <source>
        <dbReference type="ARBA" id="ARBA00022723"/>
    </source>
</evidence>
<keyword evidence="5" id="KW-0408">Iron</keyword>
<dbReference type="InterPro" id="IPR000971">
    <property type="entry name" value="Globin"/>
</dbReference>
<keyword evidence="7" id="KW-0812">Transmembrane</keyword>
<gene>
    <name evidence="9" type="ORF">CYNAS_LOCUS3488</name>
</gene>
<feature type="domain" description="Globin" evidence="8">
    <location>
        <begin position="200"/>
        <end position="348"/>
    </location>
</feature>
<accession>A0AA36GKB1</accession>
<comment type="similarity">
    <text evidence="6">Belongs to the globin family.</text>
</comment>
<dbReference type="GO" id="GO:0005344">
    <property type="term" value="F:oxygen carrier activity"/>
    <property type="evidence" value="ECO:0007669"/>
    <property type="project" value="UniProtKB-KW"/>
</dbReference>
<keyword evidence="10" id="KW-1185">Reference proteome</keyword>
<evidence type="ECO:0000256" key="3">
    <source>
        <dbReference type="ARBA" id="ARBA00022621"/>
    </source>
</evidence>
<evidence type="ECO:0000313" key="9">
    <source>
        <dbReference type="EMBL" id="CAJ0591505.1"/>
    </source>
</evidence>
<evidence type="ECO:0000256" key="5">
    <source>
        <dbReference type="ARBA" id="ARBA00023004"/>
    </source>
</evidence>
<keyword evidence="1 6" id="KW-0813">Transport</keyword>
<keyword evidence="7" id="KW-0472">Membrane</keyword>
<keyword evidence="3 6" id="KW-0561">Oxygen transport</keyword>
<dbReference type="Pfam" id="PF00042">
    <property type="entry name" value="Globin"/>
    <property type="match status" value="2"/>
</dbReference>
<feature type="domain" description="Globin" evidence="8">
    <location>
        <begin position="38"/>
        <end position="179"/>
    </location>
</feature>
<name>A0AA36GKB1_CYLNA</name>
<keyword evidence="4" id="KW-0479">Metal-binding</keyword>
<evidence type="ECO:0000256" key="6">
    <source>
        <dbReference type="RuleBase" id="RU000356"/>
    </source>
</evidence>
<protein>
    <recommendedName>
        <fullName evidence="8">Globin domain-containing protein</fullName>
    </recommendedName>
</protein>
<dbReference type="CDD" id="cd01040">
    <property type="entry name" value="Mb-like"/>
    <property type="match status" value="2"/>
</dbReference>
<dbReference type="PROSITE" id="PS01033">
    <property type="entry name" value="GLOBIN"/>
    <property type="match status" value="2"/>
</dbReference>
<evidence type="ECO:0000256" key="1">
    <source>
        <dbReference type="ARBA" id="ARBA00022448"/>
    </source>
</evidence>
<evidence type="ECO:0000256" key="7">
    <source>
        <dbReference type="SAM" id="Phobius"/>
    </source>
</evidence>
<evidence type="ECO:0000313" key="10">
    <source>
        <dbReference type="Proteomes" id="UP001176961"/>
    </source>
</evidence>
<evidence type="ECO:0000259" key="8">
    <source>
        <dbReference type="PROSITE" id="PS01033"/>
    </source>
</evidence>
<dbReference type="PANTHER" id="PTHR47217:SF1">
    <property type="entry name" value="GLOBIN-LIKE PROTEIN"/>
    <property type="match status" value="1"/>
</dbReference>
<dbReference type="AlphaFoldDB" id="A0AA36GKB1"/>
<dbReference type="Gene3D" id="1.10.490.10">
    <property type="entry name" value="Globins"/>
    <property type="match status" value="2"/>
</dbReference>
<dbReference type="GO" id="GO:0046872">
    <property type="term" value="F:metal ion binding"/>
    <property type="evidence" value="ECO:0007669"/>
    <property type="project" value="UniProtKB-KW"/>
</dbReference>
<proteinExistence type="inferred from homology"/>